<gene>
    <name evidence="1" type="ORF">ILUMI_12922</name>
</gene>
<dbReference type="Proteomes" id="UP000801492">
    <property type="component" value="Unassembled WGS sequence"/>
</dbReference>
<dbReference type="OrthoDB" id="6775559at2759"/>
<proteinExistence type="predicted"/>
<evidence type="ECO:0000313" key="2">
    <source>
        <dbReference type="Proteomes" id="UP000801492"/>
    </source>
</evidence>
<dbReference type="EMBL" id="VTPC01008118">
    <property type="protein sequence ID" value="KAF2893251.1"/>
    <property type="molecule type" value="Genomic_DNA"/>
</dbReference>
<evidence type="ECO:0000313" key="1">
    <source>
        <dbReference type="EMBL" id="KAF2893251.1"/>
    </source>
</evidence>
<accession>A0A8K0GBW4</accession>
<protein>
    <submittedName>
        <fullName evidence="1">Uncharacterized protein</fullName>
    </submittedName>
</protein>
<dbReference type="AlphaFoldDB" id="A0A8K0GBW4"/>
<organism evidence="1 2">
    <name type="scientific">Ignelater luminosus</name>
    <name type="common">Cucubano</name>
    <name type="synonym">Pyrophorus luminosus</name>
    <dbReference type="NCBI Taxonomy" id="2038154"/>
    <lineage>
        <taxon>Eukaryota</taxon>
        <taxon>Metazoa</taxon>
        <taxon>Ecdysozoa</taxon>
        <taxon>Arthropoda</taxon>
        <taxon>Hexapoda</taxon>
        <taxon>Insecta</taxon>
        <taxon>Pterygota</taxon>
        <taxon>Neoptera</taxon>
        <taxon>Endopterygota</taxon>
        <taxon>Coleoptera</taxon>
        <taxon>Polyphaga</taxon>
        <taxon>Elateriformia</taxon>
        <taxon>Elateroidea</taxon>
        <taxon>Elateridae</taxon>
        <taxon>Agrypninae</taxon>
        <taxon>Pyrophorini</taxon>
        <taxon>Ignelater</taxon>
    </lineage>
</organism>
<name>A0A8K0GBW4_IGNLU</name>
<sequence>MQLENLNVEDDLCNNIRSLCEKILLNIPSKSTESIPVKKRTECRKYTELIKDVSMQMIEFEPERQYNNQFYLSQYELRKAIKGQYKKPTNFNIKISKLNPEEEKNIKDMLKTEINPKHCNMKIINTKPIKTGDVIIECGNKKDLDKLKLAITTSTSLKCQEIKKRNPRLLLPRIDIDIKKDKLLDVITENDEWLIEKCGGEEYFRNNFTEKFRFGKNENSEYIVVEVNGKIRKIFLENRINLIWQSI</sequence>
<keyword evidence="2" id="KW-1185">Reference proteome</keyword>
<comment type="caution">
    <text evidence="1">The sequence shown here is derived from an EMBL/GenBank/DDBJ whole genome shotgun (WGS) entry which is preliminary data.</text>
</comment>
<reference evidence="1" key="1">
    <citation type="submission" date="2019-08" db="EMBL/GenBank/DDBJ databases">
        <title>The genome of the North American firefly Photinus pyralis.</title>
        <authorList>
            <consortium name="Photinus pyralis genome working group"/>
            <person name="Fallon T.R."/>
            <person name="Sander Lower S.E."/>
            <person name="Weng J.-K."/>
        </authorList>
    </citation>
    <scope>NUCLEOTIDE SEQUENCE</scope>
    <source>
        <strain evidence="1">TRF0915ILg1</strain>
        <tissue evidence="1">Whole body</tissue>
    </source>
</reference>